<dbReference type="PANTHER" id="PTHR45762">
    <property type="entry name" value="ZINC FINGER RNA-BINDING PROTEIN"/>
    <property type="match status" value="1"/>
</dbReference>
<evidence type="ECO:0000256" key="5">
    <source>
        <dbReference type="ARBA" id="ARBA00022884"/>
    </source>
</evidence>
<keyword evidence="3" id="KW-0963">Cytoplasm</keyword>
<feature type="domain" description="DZF" evidence="8">
    <location>
        <begin position="1"/>
        <end position="125"/>
    </location>
</feature>
<protein>
    <recommendedName>
        <fullName evidence="8">DZF domain-containing protein</fullName>
    </recommendedName>
</protein>
<dbReference type="FunFam" id="1.10.1410.40:FF:000001">
    <property type="entry name" value="interleukin enhancer-binding factor 3 isoform X1"/>
    <property type="match status" value="1"/>
</dbReference>
<reference evidence="9" key="2">
    <citation type="submission" date="2025-08" db="UniProtKB">
        <authorList>
            <consortium name="Ensembl"/>
        </authorList>
    </citation>
    <scope>IDENTIFICATION</scope>
</reference>
<dbReference type="InterPro" id="IPR006561">
    <property type="entry name" value="DZF_dom"/>
</dbReference>
<name>A0A8D2EQG7_THEGE</name>
<dbReference type="Pfam" id="PF20965">
    <property type="entry name" value="DZF_C"/>
    <property type="match status" value="1"/>
</dbReference>
<dbReference type="GO" id="GO:0003725">
    <property type="term" value="F:double-stranded RNA binding"/>
    <property type="evidence" value="ECO:0007669"/>
    <property type="project" value="TreeGrafter"/>
</dbReference>
<keyword evidence="10" id="KW-1185">Reference proteome</keyword>
<reference evidence="9" key="1">
    <citation type="submission" date="2018-05" db="EMBL/GenBank/DDBJ databases">
        <title>Whole genome of Theropithecus gelada.</title>
        <authorList>
            <person name="Chiou K.L."/>
            <person name="Snyder-Mackler N."/>
        </authorList>
    </citation>
    <scope>NUCLEOTIDE SEQUENCE [LARGE SCALE GENOMIC DNA]</scope>
</reference>
<evidence type="ECO:0000259" key="8">
    <source>
        <dbReference type="PROSITE" id="PS51703"/>
    </source>
</evidence>
<evidence type="ECO:0000256" key="3">
    <source>
        <dbReference type="ARBA" id="ARBA00022490"/>
    </source>
</evidence>
<dbReference type="PANTHER" id="PTHR45762:SF21">
    <property type="entry name" value="ZINC FINGER RNA-BINDING PROTEIN"/>
    <property type="match status" value="1"/>
</dbReference>
<evidence type="ECO:0000256" key="2">
    <source>
        <dbReference type="ARBA" id="ARBA00004496"/>
    </source>
</evidence>
<evidence type="ECO:0000256" key="4">
    <source>
        <dbReference type="ARBA" id="ARBA00022737"/>
    </source>
</evidence>
<evidence type="ECO:0000313" key="9">
    <source>
        <dbReference type="Ensembl" id="ENSTGEP00000008860.1"/>
    </source>
</evidence>
<dbReference type="GO" id="GO:0003727">
    <property type="term" value="F:single-stranded RNA binding"/>
    <property type="evidence" value="ECO:0007669"/>
    <property type="project" value="TreeGrafter"/>
</dbReference>
<feature type="region of interest" description="Disordered" evidence="7">
    <location>
        <begin position="97"/>
        <end position="125"/>
    </location>
</feature>
<dbReference type="GO" id="GO:0071011">
    <property type="term" value="C:precatalytic spliceosome"/>
    <property type="evidence" value="ECO:0007669"/>
    <property type="project" value="TreeGrafter"/>
</dbReference>
<proteinExistence type="predicted"/>
<keyword evidence="5" id="KW-0694">RNA-binding</keyword>
<dbReference type="Proteomes" id="UP000694411">
    <property type="component" value="Chromosome 9"/>
</dbReference>
<sequence>MALLVEKAISSASSPQGPRDALRRVFESISSGIIFKGSPGLLDLCEKDPFDTLATMTDQQREDITSSAQFAFRLLAFRQIYKVIDMDPLSQMSQHFNIHNNRKRKRDGDGVDGFEAEGKKKEERL</sequence>
<dbReference type="GO" id="GO:0005737">
    <property type="term" value="C:cytoplasm"/>
    <property type="evidence" value="ECO:0007669"/>
    <property type="project" value="UniProtKB-SubCell"/>
</dbReference>
<evidence type="ECO:0000256" key="6">
    <source>
        <dbReference type="ARBA" id="ARBA00023242"/>
    </source>
</evidence>
<accession>A0A8D2EQG7</accession>
<dbReference type="Ensembl" id="ENSTGET00000010694.1">
    <property type="protein sequence ID" value="ENSTGEP00000008860.1"/>
    <property type="gene ID" value="ENSTGEG00000007291.1"/>
</dbReference>
<dbReference type="Gene3D" id="1.10.1410.40">
    <property type="match status" value="1"/>
</dbReference>
<dbReference type="AlphaFoldDB" id="A0A8D2EQG7"/>
<keyword evidence="6" id="KW-0539">Nucleus</keyword>
<evidence type="ECO:0000256" key="1">
    <source>
        <dbReference type="ARBA" id="ARBA00004123"/>
    </source>
</evidence>
<comment type="subcellular location">
    <subcellularLocation>
        <location evidence="2">Cytoplasm</location>
    </subcellularLocation>
    <subcellularLocation>
        <location evidence="1">Nucleus</location>
    </subcellularLocation>
</comment>
<feature type="compositionally biased region" description="Basic and acidic residues" evidence="7">
    <location>
        <begin position="116"/>
        <end position="125"/>
    </location>
</feature>
<keyword evidence="4" id="KW-0677">Repeat</keyword>
<dbReference type="InterPro" id="IPR049402">
    <property type="entry name" value="DZF_dom_C"/>
</dbReference>
<reference evidence="9" key="3">
    <citation type="submission" date="2025-09" db="UniProtKB">
        <authorList>
            <consortium name="Ensembl"/>
        </authorList>
    </citation>
    <scope>IDENTIFICATION</scope>
</reference>
<dbReference type="SMART" id="SM00572">
    <property type="entry name" value="DZF"/>
    <property type="match status" value="1"/>
</dbReference>
<organism evidence="9 10">
    <name type="scientific">Theropithecus gelada</name>
    <name type="common">Gelada baboon</name>
    <dbReference type="NCBI Taxonomy" id="9565"/>
    <lineage>
        <taxon>Eukaryota</taxon>
        <taxon>Metazoa</taxon>
        <taxon>Chordata</taxon>
        <taxon>Craniata</taxon>
        <taxon>Vertebrata</taxon>
        <taxon>Euteleostomi</taxon>
        <taxon>Mammalia</taxon>
        <taxon>Eutheria</taxon>
        <taxon>Euarchontoglires</taxon>
        <taxon>Primates</taxon>
        <taxon>Haplorrhini</taxon>
        <taxon>Catarrhini</taxon>
        <taxon>Cercopithecidae</taxon>
        <taxon>Cercopithecinae</taxon>
        <taxon>Theropithecus</taxon>
    </lineage>
</organism>
<evidence type="ECO:0000256" key="7">
    <source>
        <dbReference type="SAM" id="MobiDB-lite"/>
    </source>
</evidence>
<dbReference type="PROSITE" id="PS51703">
    <property type="entry name" value="DZF"/>
    <property type="match status" value="1"/>
</dbReference>
<evidence type="ECO:0000313" key="10">
    <source>
        <dbReference type="Proteomes" id="UP000694411"/>
    </source>
</evidence>